<name>A0A318H3S6_9BURK</name>
<dbReference type="InterPro" id="IPR033954">
    <property type="entry name" value="DiS-bond_Isoase_DsbC/G"/>
</dbReference>
<evidence type="ECO:0000259" key="9">
    <source>
        <dbReference type="Pfam" id="PF13098"/>
    </source>
</evidence>
<dbReference type="Pfam" id="PF10411">
    <property type="entry name" value="DsbC_N"/>
    <property type="match status" value="1"/>
</dbReference>
<evidence type="ECO:0000256" key="6">
    <source>
        <dbReference type="ARBA" id="ARBA00023284"/>
    </source>
</evidence>
<evidence type="ECO:0000256" key="1">
    <source>
        <dbReference type="ARBA" id="ARBA00004418"/>
    </source>
</evidence>
<gene>
    <name evidence="10" type="ORF">C7444_11942</name>
</gene>
<dbReference type="SUPFAM" id="SSF52833">
    <property type="entry name" value="Thioredoxin-like"/>
    <property type="match status" value="1"/>
</dbReference>
<evidence type="ECO:0000256" key="4">
    <source>
        <dbReference type="ARBA" id="ARBA00022764"/>
    </source>
</evidence>
<keyword evidence="6 7" id="KW-0676">Redox-active center</keyword>
<keyword evidence="5" id="KW-1015">Disulfide bond</keyword>
<dbReference type="SUPFAM" id="SSF54423">
    <property type="entry name" value="DsbC/DsbG N-terminal domain-like"/>
    <property type="match status" value="1"/>
</dbReference>
<proteinExistence type="inferred from homology"/>
<dbReference type="EMBL" id="QJJS01000019">
    <property type="protein sequence ID" value="PXW93531.1"/>
    <property type="molecule type" value="Genomic_DNA"/>
</dbReference>
<dbReference type="PANTHER" id="PTHR35272:SF3">
    <property type="entry name" value="THIOL:DISULFIDE INTERCHANGE PROTEIN DSBC"/>
    <property type="match status" value="1"/>
</dbReference>
<dbReference type="Gene3D" id="3.10.450.70">
    <property type="entry name" value="Disulphide bond isomerase, DsbC/G, N-terminal"/>
    <property type="match status" value="1"/>
</dbReference>
<dbReference type="Gene3D" id="3.40.30.10">
    <property type="entry name" value="Glutaredoxin"/>
    <property type="match status" value="1"/>
</dbReference>
<feature type="chain" id="PRO_5016194899" description="Thiol:disulfide interchange protein" evidence="7">
    <location>
        <begin position="22"/>
        <end position="237"/>
    </location>
</feature>
<evidence type="ECO:0000259" key="8">
    <source>
        <dbReference type="Pfam" id="PF10411"/>
    </source>
</evidence>
<dbReference type="RefSeq" id="WP_110402017.1">
    <property type="nucleotide sequence ID" value="NZ_QJJS01000019.1"/>
</dbReference>
<organism evidence="10 11">
    <name type="scientific">Sphaerotilus hippei</name>
    <dbReference type="NCBI Taxonomy" id="744406"/>
    <lineage>
        <taxon>Bacteria</taxon>
        <taxon>Pseudomonadati</taxon>
        <taxon>Pseudomonadota</taxon>
        <taxon>Betaproteobacteria</taxon>
        <taxon>Burkholderiales</taxon>
        <taxon>Sphaerotilaceae</taxon>
        <taxon>Sphaerotilus</taxon>
    </lineage>
</organism>
<comment type="similarity">
    <text evidence="2 7">Belongs to the thioredoxin family. DsbC subfamily.</text>
</comment>
<dbReference type="InterPro" id="IPR018950">
    <property type="entry name" value="DiS-bond_isomerase_DsbC/G_N"/>
</dbReference>
<dbReference type="AlphaFoldDB" id="A0A318H3S6"/>
<dbReference type="OrthoDB" id="12976at2"/>
<evidence type="ECO:0000256" key="5">
    <source>
        <dbReference type="ARBA" id="ARBA00023157"/>
    </source>
</evidence>
<dbReference type="Proteomes" id="UP000247811">
    <property type="component" value="Unassembled WGS sequence"/>
</dbReference>
<evidence type="ECO:0000256" key="2">
    <source>
        <dbReference type="ARBA" id="ARBA00009813"/>
    </source>
</evidence>
<evidence type="ECO:0000313" key="11">
    <source>
        <dbReference type="Proteomes" id="UP000247811"/>
    </source>
</evidence>
<dbReference type="GO" id="GO:0042597">
    <property type="term" value="C:periplasmic space"/>
    <property type="evidence" value="ECO:0007669"/>
    <property type="project" value="UniProtKB-SubCell"/>
</dbReference>
<dbReference type="CDD" id="cd03020">
    <property type="entry name" value="DsbA_DsbC_DsbG"/>
    <property type="match status" value="1"/>
</dbReference>
<dbReference type="Pfam" id="PF13098">
    <property type="entry name" value="Thioredoxin_2"/>
    <property type="match status" value="1"/>
</dbReference>
<keyword evidence="3 7" id="KW-0732">Signal</keyword>
<keyword evidence="4 7" id="KW-0574">Periplasm</keyword>
<comment type="caution">
    <text evidence="10">The sequence shown here is derived from an EMBL/GenBank/DDBJ whole genome shotgun (WGS) entry which is preliminary data.</text>
</comment>
<evidence type="ECO:0000256" key="7">
    <source>
        <dbReference type="RuleBase" id="RU364038"/>
    </source>
</evidence>
<feature type="domain" description="Thioredoxin-like fold" evidence="9">
    <location>
        <begin position="110"/>
        <end position="233"/>
    </location>
</feature>
<dbReference type="InterPro" id="IPR009094">
    <property type="entry name" value="DiS-bond_isomerase_DsbC/G_N_sf"/>
</dbReference>
<evidence type="ECO:0000256" key="3">
    <source>
        <dbReference type="ARBA" id="ARBA00022729"/>
    </source>
</evidence>
<comment type="function">
    <text evidence="7">Required for disulfide bond formation in some periplasmic proteins. Acts by transferring its disulfide bond to other proteins and is reduced in the process.</text>
</comment>
<feature type="domain" description="Disulphide bond isomerase DsbC/G N-terminal" evidence="8">
    <location>
        <begin position="18"/>
        <end position="86"/>
    </location>
</feature>
<protein>
    <recommendedName>
        <fullName evidence="7">Thiol:disulfide interchange protein</fullName>
    </recommendedName>
</protein>
<comment type="subcellular location">
    <subcellularLocation>
        <location evidence="1 7">Periplasm</location>
    </subcellularLocation>
</comment>
<dbReference type="InterPro" id="IPR012336">
    <property type="entry name" value="Thioredoxin-like_fold"/>
</dbReference>
<accession>A0A318H3S6</accession>
<dbReference type="PANTHER" id="PTHR35272">
    <property type="entry name" value="THIOL:DISULFIDE INTERCHANGE PROTEIN DSBC-RELATED"/>
    <property type="match status" value="1"/>
</dbReference>
<reference evidence="10 11" key="1">
    <citation type="submission" date="2018-05" db="EMBL/GenBank/DDBJ databases">
        <title>Genomic Encyclopedia of Type Strains, Phase IV (KMG-IV): sequencing the most valuable type-strain genomes for metagenomic binning, comparative biology and taxonomic classification.</title>
        <authorList>
            <person name="Goeker M."/>
        </authorList>
    </citation>
    <scope>NUCLEOTIDE SEQUENCE [LARGE SCALE GENOMIC DNA]</scope>
    <source>
        <strain evidence="10 11">DSM 566</strain>
    </source>
</reference>
<dbReference type="InterPro" id="IPR036249">
    <property type="entry name" value="Thioredoxin-like_sf"/>
</dbReference>
<dbReference type="InterPro" id="IPR051470">
    <property type="entry name" value="Thiol:disulfide_interchange"/>
</dbReference>
<keyword evidence="11" id="KW-1185">Reference proteome</keyword>
<evidence type="ECO:0000313" key="10">
    <source>
        <dbReference type="EMBL" id="PXW93531.1"/>
    </source>
</evidence>
<feature type="signal peptide" evidence="7">
    <location>
        <begin position="1"/>
        <end position="21"/>
    </location>
</feature>
<sequence>MLLRHALTAALLTVATGAAVADEATIRRTLQERFPQLPRIDEVRPTPMTGVWEVRMGTDLVYSDARGQFLLQGSLIETTTRRNLTEERIDKLTAIDFSDLPLKDAIVWKNGNGKRRIAVFADPNCGYCKRLEKDLLNVRDVTVYTFVIPILGGDSPDKSKSIWCARDNTAAWRNWMVDNTTPPRVMGQCDASAIERNSALARKYKVTGTPAIVFEDGSRAPGAIPAAEIEKRLASKS</sequence>